<reference evidence="7" key="1">
    <citation type="submission" date="2017-09" db="EMBL/GenBank/DDBJ databases">
        <authorList>
            <person name="Zhang Y."/>
            <person name="Huang X."/>
            <person name="Liu J."/>
            <person name="Lu L."/>
            <person name="Peng K."/>
        </authorList>
    </citation>
    <scope>NUCLEOTIDE SEQUENCE [LARGE SCALE GENOMIC DNA]</scope>
    <source>
        <strain evidence="7">S-XJ-1</strain>
    </source>
</reference>
<dbReference type="PROSITE" id="PS50977">
    <property type="entry name" value="HTH_TETR_2"/>
    <property type="match status" value="1"/>
</dbReference>
<evidence type="ECO:0000259" key="5">
    <source>
        <dbReference type="PROSITE" id="PS50977"/>
    </source>
</evidence>
<dbReference type="PANTHER" id="PTHR30055:SF234">
    <property type="entry name" value="HTH-TYPE TRANSCRIPTIONAL REGULATOR BETI"/>
    <property type="match status" value="1"/>
</dbReference>
<keyword evidence="3" id="KW-0804">Transcription</keyword>
<evidence type="ECO:0000313" key="6">
    <source>
        <dbReference type="EMBL" id="PAY21959.1"/>
    </source>
</evidence>
<accession>A0A2A2WL76</accession>
<evidence type="ECO:0000313" key="7">
    <source>
        <dbReference type="Proteomes" id="UP000218810"/>
    </source>
</evidence>
<sequence>MSTRKYEMGRRAETAARTRARILDAAEELFVGHGYSRTTLREVASHAGVSVQSVYQAGSKASLMMAILERGFSGAEGAVSILERPEFLAIMADPDTERALDRYVEFIVAANGRIIDLWHAAILASDSDPEIAEAVRLSESQRMDDLHLGSGWFVGRGLLAGECVTEFADVLGHLTGPDTHRYFTRERGWTDERFTRWLRATIAGQLSIAPR</sequence>
<evidence type="ECO:0000256" key="1">
    <source>
        <dbReference type="ARBA" id="ARBA00023015"/>
    </source>
</evidence>
<keyword evidence="1" id="KW-0805">Transcription regulation</keyword>
<dbReference type="InterPro" id="IPR050109">
    <property type="entry name" value="HTH-type_TetR-like_transc_reg"/>
</dbReference>
<keyword evidence="7" id="KW-1185">Reference proteome</keyword>
<dbReference type="InterPro" id="IPR001647">
    <property type="entry name" value="HTH_TetR"/>
</dbReference>
<dbReference type="OrthoDB" id="3825402at2"/>
<organism evidence="6 7">
    <name type="scientific">Dietzia natronolimnaea</name>
    <dbReference type="NCBI Taxonomy" id="161920"/>
    <lineage>
        <taxon>Bacteria</taxon>
        <taxon>Bacillati</taxon>
        <taxon>Actinomycetota</taxon>
        <taxon>Actinomycetes</taxon>
        <taxon>Mycobacteriales</taxon>
        <taxon>Dietziaceae</taxon>
        <taxon>Dietzia</taxon>
    </lineage>
</organism>
<evidence type="ECO:0000256" key="3">
    <source>
        <dbReference type="ARBA" id="ARBA00023163"/>
    </source>
</evidence>
<evidence type="ECO:0000256" key="4">
    <source>
        <dbReference type="PROSITE-ProRule" id="PRU00335"/>
    </source>
</evidence>
<dbReference type="GO" id="GO:0000976">
    <property type="term" value="F:transcription cis-regulatory region binding"/>
    <property type="evidence" value="ECO:0007669"/>
    <property type="project" value="TreeGrafter"/>
</dbReference>
<dbReference type="AlphaFoldDB" id="A0A2A2WL76"/>
<dbReference type="Proteomes" id="UP000218810">
    <property type="component" value="Unassembled WGS sequence"/>
</dbReference>
<comment type="caution">
    <text evidence="6">The sequence shown here is derived from an EMBL/GenBank/DDBJ whole genome shotgun (WGS) entry which is preliminary data.</text>
</comment>
<evidence type="ECO:0000256" key="2">
    <source>
        <dbReference type="ARBA" id="ARBA00023125"/>
    </source>
</evidence>
<name>A0A2A2WL76_9ACTN</name>
<dbReference type="GO" id="GO:0003700">
    <property type="term" value="F:DNA-binding transcription factor activity"/>
    <property type="evidence" value="ECO:0007669"/>
    <property type="project" value="TreeGrafter"/>
</dbReference>
<dbReference type="InterPro" id="IPR009057">
    <property type="entry name" value="Homeodomain-like_sf"/>
</dbReference>
<feature type="domain" description="HTH tetR-type" evidence="5">
    <location>
        <begin position="16"/>
        <end position="76"/>
    </location>
</feature>
<feature type="DNA-binding region" description="H-T-H motif" evidence="4">
    <location>
        <begin position="39"/>
        <end position="58"/>
    </location>
</feature>
<protein>
    <submittedName>
        <fullName evidence="6">TetR family transcriptional regulator</fullName>
    </submittedName>
</protein>
<keyword evidence="2 4" id="KW-0238">DNA-binding</keyword>
<proteinExistence type="predicted"/>
<dbReference type="PANTHER" id="PTHR30055">
    <property type="entry name" value="HTH-TYPE TRANSCRIPTIONAL REGULATOR RUTR"/>
    <property type="match status" value="1"/>
</dbReference>
<dbReference type="Gene3D" id="1.10.357.10">
    <property type="entry name" value="Tetracycline Repressor, domain 2"/>
    <property type="match status" value="1"/>
</dbReference>
<dbReference type="RefSeq" id="WP_095719277.1">
    <property type="nucleotide sequence ID" value="NZ_NTGA01000034.1"/>
</dbReference>
<dbReference type="Pfam" id="PF00440">
    <property type="entry name" value="TetR_N"/>
    <property type="match status" value="1"/>
</dbReference>
<dbReference type="EMBL" id="NTGA01000034">
    <property type="protein sequence ID" value="PAY21959.1"/>
    <property type="molecule type" value="Genomic_DNA"/>
</dbReference>
<gene>
    <name evidence="6" type="ORF">CEY15_16100</name>
</gene>
<dbReference type="SUPFAM" id="SSF46689">
    <property type="entry name" value="Homeodomain-like"/>
    <property type="match status" value="1"/>
</dbReference>